<accession>A0ABR9RUT0</accession>
<name>A0ABR9RUT0_9ACTN</name>
<evidence type="ECO:0000313" key="1">
    <source>
        <dbReference type="EMBL" id="MBE7325291.1"/>
    </source>
</evidence>
<sequence length="163" mass="18017">MSWGDFLDPVVLPAANTADADVATLGALLNGAGRATSADRLCRALGWELGRLIHAADRLDERLRPLGQRLIRNANGYRIRPLDTTTDAALRRLNDLRDDEEGMHSGMARVLYQVYAGSMSKQETKNDHRVQVAALLHRSAIRASDASGERYVLTDDVRFALDF</sequence>
<evidence type="ECO:0008006" key="3">
    <source>
        <dbReference type="Google" id="ProtNLM"/>
    </source>
</evidence>
<protein>
    <recommendedName>
        <fullName evidence="3">DUF222 domain-containing protein</fullName>
    </recommendedName>
</protein>
<dbReference type="Proteomes" id="UP000756387">
    <property type="component" value="Unassembled WGS sequence"/>
</dbReference>
<evidence type="ECO:0000313" key="2">
    <source>
        <dbReference type="Proteomes" id="UP000756387"/>
    </source>
</evidence>
<keyword evidence="2" id="KW-1185">Reference proteome</keyword>
<reference evidence="1 2" key="1">
    <citation type="submission" date="2020-10" db="EMBL/GenBank/DDBJ databases">
        <title>Nocardioides sp. isolated from sludge.</title>
        <authorList>
            <person name="Zhang X."/>
        </authorList>
    </citation>
    <scope>NUCLEOTIDE SEQUENCE [LARGE SCALE GENOMIC DNA]</scope>
    <source>
        <strain evidence="1 2">Y6</strain>
    </source>
</reference>
<comment type="caution">
    <text evidence="1">The sequence shown here is derived from an EMBL/GenBank/DDBJ whole genome shotgun (WGS) entry which is preliminary data.</text>
</comment>
<dbReference type="RefSeq" id="WP_193638625.1">
    <property type="nucleotide sequence ID" value="NZ_JADCSA010000011.1"/>
</dbReference>
<organism evidence="1 2">
    <name type="scientific">Nocardioides malaquae</name>
    <dbReference type="NCBI Taxonomy" id="2773426"/>
    <lineage>
        <taxon>Bacteria</taxon>
        <taxon>Bacillati</taxon>
        <taxon>Actinomycetota</taxon>
        <taxon>Actinomycetes</taxon>
        <taxon>Propionibacteriales</taxon>
        <taxon>Nocardioidaceae</taxon>
        <taxon>Nocardioides</taxon>
    </lineage>
</organism>
<proteinExistence type="predicted"/>
<gene>
    <name evidence="1" type="ORF">IEQ44_11560</name>
</gene>
<dbReference type="EMBL" id="JADCSA010000011">
    <property type="protein sequence ID" value="MBE7325291.1"/>
    <property type="molecule type" value="Genomic_DNA"/>
</dbReference>